<evidence type="ECO:0000313" key="2">
    <source>
        <dbReference type="Proteomes" id="UP000006529"/>
    </source>
</evidence>
<keyword evidence="2" id="KW-1185">Reference proteome</keyword>
<dbReference type="EMBL" id="GU071100">
    <property type="protein sequence ID" value="ADP00054.1"/>
    <property type="molecule type" value="Genomic_DNA"/>
</dbReference>
<dbReference type="RefSeq" id="YP_005087426.1">
    <property type="nucleotide sequence ID" value="NC_016657.1"/>
</dbReference>
<proteinExistence type="predicted"/>
<evidence type="ECO:0000313" key="1">
    <source>
        <dbReference type="EMBL" id="ADP00054.1"/>
    </source>
</evidence>
<dbReference type="OrthoDB" id="29403at10239"/>
<accession>E3SMF9</accession>
<dbReference type="Proteomes" id="UP000006529">
    <property type="component" value="Segment"/>
</dbReference>
<dbReference type="GeneID" id="11538025"/>
<organism evidence="1 2">
    <name type="scientific">Cyanophage 9515-10a</name>
    <dbReference type="NCBI Taxonomy" id="444875"/>
    <lineage>
        <taxon>Viruses</taxon>
        <taxon>Duplodnaviria</taxon>
        <taxon>Heunggongvirae</taxon>
        <taxon>Uroviricota</taxon>
        <taxon>Caudoviricetes</taxon>
        <taxon>Autographivirales</taxon>
        <taxon>Sechaudvirinae</taxon>
        <taxon>Tangaroavirus</taxon>
        <taxon>Tangaroavirus tv951510a</taxon>
    </lineage>
</organism>
<reference evidence="1 2" key="1">
    <citation type="submission" date="2009-10" db="EMBL/GenBank/DDBJ databases">
        <title>The Genome Sequence of Cyanophage 9515-10a.</title>
        <authorList>
            <consortium name="The Broad Institute Genome Sequencing Platform"/>
            <person name="Henn M.R."/>
            <person name="Sullivan M.S."/>
            <person name="Osburne M.S."/>
            <person name="Levin J."/>
            <person name="Malboeuf C."/>
            <person name="Casali M."/>
            <person name="Russ C."/>
            <person name="Lennon N."/>
            <person name="Erlich R."/>
            <person name="Young S.K."/>
            <person name="Koehrsen M."/>
            <person name="Yandava C."/>
            <person name="Zeng Q."/>
            <person name="Alvarado L."/>
            <person name="Anderson S."/>
            <person name="Berlin A."/>
            <person name="Borenstein D."/>
            <person name="Chen Z."/>
            <person name="Engels R."/>
            <person name="Freedman E."/>
            <person name="Gellesch M."/>
            <person name="Goldberg J."/>
            <person name="Green L."/>
            <person name="Griggs A."/>
            <person name="Gujja S."/>
            <person name="Heiman D."/>
            <person name="Hepburn T."/>
            <person name="Howarth C."/>
            <person name="Jen D."/>
            <person name="Larson L."/>
            <person name="Lewis B."/>
            <person name="Mehta T."/>
            <person name="Park D."/>
            <person name="Pearson M."/>
            <person name="Roberts A."/>
            <person name="Ryan E."/>
            <person name="Saif S."/>
            <person name="Shea T."/>
            <person name="Shenoy N."/>
            <person name="Sisk P."/>
            <person name="Stolte C."/>
            <person name="Sykes S."/>
            <person name="Walk T."/>
            <person name="White J."/>
            <person name="Yu Q."/>
            <person name="Coleman M.L."/>
            <person name="Huang K.H."/>
            <person name="Weigele P.R."/>
            <person name="DeFrancesco A.S."/>
            <person name="Kern S.E."/>
            <person name="Thompson L.R."/>
            <person name="Fu R."/>
            <person name="Hombeck B."/>
            <person name="Chisholm S.W."/>
            <person name="Haas B."/>
            <person name="Nusbaum C."/>
            <person name="Galagan J."/>
            <person name="Birren B."/>
        </authorList>
    </citation>
    <scope>NUCLEOTIDE SEQUENCE [LARGE SCALE GENOMIC DNA]</scope>
    <source>
        <strain evidence="1">9515-10a</strain>
    </source>
</reference>
<sequence>MTAYKKQTRDVWFKGRQVYDPSQKMFEEARDASSKDQEFLRDFEARGKEYSRALDNWNKNQGLLDKERVDFFKTISKTIDTSVKNLVVDGMFLRDQAGVEQADRAWQALPFEQKQAIETEVNDLLKKQSDINWNRTSIAAELRKKGLNSYADFVDGQNSAYKTRIQLKILEQGLNNLPANLRTALGGNEQEFTFFNPNTQQIETFTADQVNSDPTTAGLKIQAIADSVTKDHYWTVNPQGIKNDILTSLMGDKVDDIKNKFIQENALQQKNDLISKNLTDMSGEIGAQLNLFSTWDGDSFTLTQGKADVLQNNIQNYLNTATAQYTAMGEANPSEKAREALKNSLVEYVTAQGGSQAQAAELLEDIFFGRGEVKILFKHHGTGKDVTLAELDPFRFGLAGSWKENLIGSDGAFVQGSQSIDQTELLADKGWIPSGKDANGKDVDYGKLYKKDGTINEQWKGTIQYDWAVRKRAGEKIPDAEIAKVMKDLYNYGITDQDALNTIRNFDGDGMTAKETTAVFDKIGLNEIVVDGQLVIDEDLDGKFNKQAIIEWAEKNNVEIVDQYYGAEDTTILASSNEAILSAVTGDSGLNGSTQAVVNDLEAKVREGVKQYQANSPTSDSVGYKTEAQLIPIITKEVLKEFEENKLNPAHEHYIKDGIAVNSVPKGWFNRTNKKELAKLQNEASLSNFEKLSRNDNFDITNTKLLNTDQLTAIRTNQRSSDSRGRMSTSDKLPSYVLKMAAEAGVNPYEFVNNQAKLAGFEDWIPMVPSPQTQAILDGFKPHELATIYRMLPDNGSVNRNRPIKSLSYKLNAKVNTLLKSQGLTEIPSELTVFNSMKDMSTADWKTVGEGDNPGLGRFQILTSDVQAYYTRNGLKFNQAEFLDDHDLQETVFTDLISRVTSEAWDNAKVYKSGKNTTGSKNKAKTLRDIFNRIRYGSYIDYDQGQDLNSLHQGNLFMQNFSQY</sequence>
<dbReference type="KEGG" id="vg:11538025"/>
<name>E3SMF9_9CAUD</name>
<gene>
    <name evidence="1" type="ORF">CYOG_00033</name>
</gene>
<protein>
    <submittedName>
        <fullName evidence="1">Predicted protein</fullName>
    </submittedName>
</protein>